<comment type="caution">
    <text evidence="2">The sequence shown here is derived from an EMBL/GenBank/DDBJ whole genome shotgun (WGS) entry which is preliminary data.</text>
</comment>
<proteinExistence type="predicted"/>
<dbReference type="Pfam" id="PF04014">
    <property type="entry name" value="MazE_antitoxin"/>
    <property type="match status" value="1"/>
</dbReference>
<dbReference type="InterPro" id="IPR007159">
    <property type="entry name" value="SpoVT-AbrB_dom"/>
</dbReference>
<reference evidence="2 3" key="1">
    <citation type="submission" date="2014-06" db="EMBL/GenBank/DDBJ databases">
        <title>Genetic determinant of reutericyclin biosynthesis of Lactobacillus reuteri.</title>
        <authorList>
            <person name="Lin X."/>
            <person name="Duar R."/>
            <person name="Walter J."/>
            <person name="Gaenzle M."/>
        </authorList>
    </citation>
    <scope>NUCLEOTIDE SEQUENCE [LARGE SCALE GENOMIC DNA]</scope>
    <source>
        <strain evidence="2 3">LTH2584</strain>
    </source>
</reference>
<dbReference type="InterPro" id="IPR039052">
    <property type="entry name" value="Antitox_PemI-like"/>
</dbReference>
<evidence type="ECO:0000259" key="1">
    <source>
        <dbReference type="SMART" id="SM00966"/>
    </source>
</evidence>
<dbReference type="EMBL" id="JOSX01000013">
    <property type="protein sequence ID" value="KEK15434.1"/>
    <property type="molecule type" value="Genomic_DNA"/>
</dbReference>
<name>A0A073JPD4_LIMRT</name>
<dbReference type="PANTHER" id="PTHR40516:SF1">
    <property type="entry name" value="ANTITOXIN CHPS-RELATED"/>
    <property type="match status" value="1"/>
</dbReference>
<organism evidence="2 3">
    <name type="scientific">Limosilactobacillus reuteri</name>
    <name type="common">Lactobacillus reuteri</name>
    <dbReference type="NCBI Taxonomy" id="1598"/>
    <lineage>
        <taxon>Bacteria</taxon>
        <taxon>Bacillati</taxon>
        <taxon>Bacillota</taxon>
        <taxon>Bacilli</taxon>
        <taxon>Lactobacillales</taxon>
        <taxon>Lactobacillaceae</taxon>
        <taxon>Limosilactobacillus</taxon>
    </lineage>
</organism>
<dbReference type="PANTHER" id="PTHR40516">
    <property type="entry name" value="ANTITOXIN CHPS-RELATED"/>
    <property type="match status" value="1"/>
</dbReference>
<dbReference type="SMART" id="SM00966">
    <property type="entry name" value="SpoVT_AbrB"/>
    <property type="match status" value="1"/>
</dbReference>
<evidence type="ECO:0000313" key="2">
    <source>
        <dbReference type="EMBL" id="KEK15434.1"/>
    </source>
</evidence>
<gene>
    <name evidence="2" type="ORF">LR3_06470</name>
</gene>
<evidence type="ECO:0000313" key="3">
    <source>
        <dbReference type="Proteomes" id="UP000027731"/>
    </source>
</evidence>
<dbReference type="GO" id="GO:0097351">
    <property type="term" value="F:toxin sequestering activity"/>
    <property type="evidence" value="ECO:0007669"/>
    <property type="project" value="InterPro"/>
</dbReference>
<dbReference type="PATRIC" id="fig|1598.90.peg.724"/>
<dbReference type="SUPFAM" id="SSF89447">
    <property type="entry name" value="AbrB/MazE/MraZ-like"/>
    <property type="match status" value="1"/>
</dbReference>
<sequence length="90" mass="10472">MERTKGVLTLSKWGNSLSIRIPKNVLDILKLTNNDKVSYQLEDDKIILKPKKNESPLRKMFDGFDTEAYFKSEPNNKEIDWGKPQGKEIF</sequence>
<dbReference type="Proteomes" id="UP000027731">
    <property type="component" value="Unassembled WGS sequence"/>
</dbReference>
<accession>A0A073JPD4</accession>
<dbReference type="RefSeq" id="WP_035168688.1">
    <property type="nucleotide sequence ID" value="NZ_CP054657.1"/>
</dbReference>
<dbReference type="GO" id="GO:0003677">
    <property type="term" value="F:DNA binding"/>
    <property type="evidence" value="ECO:0007669"/>
    <property type="project" value="InterPro"/>
</dbReference>
<dbReference type="Gene3D" id="2.10.260.10">
    <property type="match status" value="1"/>
</dbReference>
<dbReference type="InterPro" id="IPR037914">
    <property type="entry name" value="SpoVT-AbrB_sf"/>
</dbReference>
<protein>
    <recommendedName>
        <fullName evidence="1">SpoVT-AbrB domain-containing protein</fullName>
    </recommendedName>
</protein>
<feature type="domain" description="SpoVT-AbrB" evidence="1">
    <location>
        <begin position="11"/>
        <end position="56"/>
    </location>
</feature>
<dbReference type="AlphaFoldDB" id="A0A073JPD4"/>